<dbReference type="Pfam" id="PF00024">
    <property type="entry name" value="PAN_1"/>
    <property type="match status" value="2"/>
</dbReference>
<keyword evidence="5" id="KW-1185">Reference proteome</keyword>
<organism evidence="4 5">
    <name type="scientific">Seiridium unicorne</name>
    <dbReference type="NCBI Taxonomy" id="138068"/>
    <lineage>
        <taxon>Eukaryota</taxon>
        <taxon>Fungi</taxon>
        <taxon>Dikarya</taxon>
        <taxon>Ascomycota</taxon>
        <taxon>Pezizomycotina</taxon>
        <taxon>Sordariomycetes</taxon>
        <taxon>Xylariomycetidae</taxon>
        <taxon>Amphisphaeriales</taxon>
        <taxon>Sporocadaceae</taxon>
        <taxon>Seiridium</taxon>
    </lineage>
</organism>
<keyword evidence="2" id="KW-0732">Signal</keyword>
<evidence type="ECO:0000256" key="1">
    <source>
        <dbReference type="SAM" id="MobiDB-lite"/>
    </source>
</evidence>
<feature type="domain" description="Apple" evidence="3">
    <location>
        <begin position="868"/>
        <end position="942"/>
    </location>
</feature>
<feature type="region of interest" description="Disordered" evidence="1">
    <location>
        <begin position="648"/>
        <end position="686"/>
    </location>
</feature>
<name>A0ABR2V5I1_9PEZI</name>
<dbReference type="Proteomes" id="UP001408356">
    <property type="component" value="Unassembled WGS sequence"/>
</dbReference>
<dbReference type="Pfam" id="PF14295">
    <property type="entry name" value="PAN_4"/>
    <property type="match status" value="1"/>
</dbReference>
<feature type="domain" description="Apple" evidence="3">
    <location>
        <begin position="705"/>
        <end position="784"/>
    </location>
</feature>
<feature type="chain" id="PRO_5046812691" description="Apple domain-containing protein" evidence="2">
    <location>
        <begin position="18"/>
        <end position="946"/>
    </location>
</feature>
<comment type="caution">
    <text evidence="4">The sequence shown here is derived from an EMBL/GenBank/DDBJ whole genome shotgun (WGS) entry which is preliminary data.</text>
</comment>
<dbReference type="SMART" id="SM00473">
    <property type="entry name" value="PAN_AP"/>
    <property type="match status" value="3"/>
</dbReference>
<feature type="region of interest" description="Disordered" evidence="1">
    <location>
        <begin position="321"/>
        <end position="367"/>
    </location>
</feature>
<feature type="compositionally biased region" description="Low complexity" evidence="1">
    <location>
        <begin position="321"/>
        <end position="339"/>
    </location>
</feature>
<evidence type="ECO:0000313" key="4">
    <source>
        <dbReference type="EMBL" id="KAK9421725.1"/>
    </source>
</evidence>
<dbReference type="EMBL" id="JARVKF010000157">
    <property type="protein sequence ID" value="KAK9421725.1"/>
    <property type="molecule type" value="Genomic_DNA"/>
</dbReference>
<protein>
    <recommendedName>
        <fullName evidence="3">Apple domain-containing protein</fullName>
    </recommendedName>
</protein>
<feature type="domain" description="Apple" evidence="3">
    <location>
        <begin position="413"/>
        <end position="502"/>
    </location>
</feature>
<feature type="region of interest" description="Disordered" evidence="1">
    <location>
        <begin position="63"/>
        <end position="106"/>
    </location>
</feature>
<feature type="signal peptide" evidence="2">
    <location>
        <begin position="1"/>
        <end position="17"/>
    </location>
</feature>
<dbReference type="SUPFAM" id="SSF57414">
    <property type="entry name" value="Hairpin loop containing domain-like"/>
    <property type="match status" value="1"/>
</dbReference>
<dbReference type="PROSITE" id="PS51257">
    <property type="entry name" value="PROKAR_LIPOPROTEIN"/>
    <property type="match status" value="1"/>
</dbReference>
<reference evidence="4 5" key="1">
    <citation type="journal article" date="2024" name="J. Plant Pathol.">
        <title>Sequence and assembly of the genome of Seiridium unicorne, isolate CBS 538.82, causal agent of cypress canker disease.</title>
        <authorList>
            <person name="Scali E."/>
            <person name="Rocca G.D."/>
            <person name="Danti R."/>
            <person name="Garbelotto M."/>
            <person name="Barberini S."/>
            <person name="Baroncelli R."/>
            <person name="Emiliani G."/>
        </authorList>
    </citation>
    <scope>NUCLEOTIDE SEQUENCE [LARGE SCALE GENOMIC DNA]</scope>
    <source>
        <strain evidence="4 5">BM-138-508</strain>
    </source>
</reference>
<feature type="compositionally biased region" description="Low complexity" evidence="1">
    <location>
        <begin position="357"/>
        <end position="367"/>
    </location>
</feature>
<dbReference type="InterPro" id="IPR003609">
    <property type="entry name" value="Pan_app"/>
</dbReference>
<dbReference type="PROSITE" id="PS50948">
    <property type="entry name" value="PAN"/>
    <property type="match status" value="3"/>
</dbReference>
<gene>
    <name evidence="4" type="ORF">SUNI508_05326</name>
</gene>
<accession>A0ABR2V5I1</accession>
<evidence type="ECO:0000259" key="3">
    <source>
        <dbReference type="PROSITE" id="PS50948"/>
    </source>
</evidence>
<sequence>MRSTIASLVLFGAACLAAPEPAGPKKKCSSVFPSSGLASSLESVTAPSSTAASGISTYSESSTISGSATSSGSESSTTSGSLSTSSVASTSSVSDDTSLSSSFVGSSTVTSESSLTITSSSSATTSATVQVVANDVGNGAFGSYDPNSPGGIADWDSENCEIDLQYGYRGSGSSDTGCVRMSAAPVTEGRKAKRTDYTAMIEQQLQDVDESSQYTIRFYYTILSNALANTCRMEAYYGDALLTYSDYFDVVTDAVAGNTPWLKFVDETSLSSSDGYIRFQLSCTGDGYAVVFIDEVFVSNEVDASNSDNISLLFTSTGSLTTTTTTTSSTTPTMTTLTTPVDSSATVSSTMTDSHVDSSTTASYSSTTQSGSILSSVATSSTSSMSESTSASLSTSTIASSTVGSSGTTPTWCIASATATAGLSCGTRIYSNKGPYKTVKVADMTRDQCATACLADSGCLSFSYYSTQTCSAVCYLQSASVANMHYTPQSGNGSPQVWDKGCFSQTACAAPASGQVCLDKMGSAPASTCQASIMGKAKSCATPFASASVSGSCGSAGCMALCKQYPGCKSYSATYGSSVTCNFYSESINAVADSASSSTIFSDISCNECGVDSSVFNWLDPLANPSSMPDLSACTASTSATGATSLSTTVSSTTTSSTTSSQESSTTSFSTTTTSTSSTTTSTSSTSTSCVTCAVATPAPSGLTCGTQGIQGDINWDAWGTNTGNQNSIMDCAALCYKDSSCQAYGFNPNSNSNYKCAFIQISLSSAGFYTSSTANYYWNDKACSTCSESCSSSSSSSSTTSSAASSTISTETVSSSSLSTTFSTMTISGSQTSSSASITTSTSSSASASASSYCSVPSAKLVEGITCGLPGSNSNSATTVETVTASGTLSTCAYHCLVNSECLSFRYSSSDTSCYVYSTSMDDDGLAYVSSSTTRYYDKQCFYCA</sequence>
<proteinExistence type="predicted"/>
<dbReference type="Gene3D" id="3.50.4.10">
    <property type="entry name" value="Hepatocyte Growth Factor"/>
    <property type="match status" value="1"/>
</dbReference>
<evidence type="ECO:0000256" key="2">
    <source>
        <dbReference type="SAM" id="SignalP"/>
    </source>
</evidence>
<evidence type="ECO:0000313" key="5">
    <source>
        <dbReference type="Proteomes" id="UP001408356"/>
    </source>
</evidence>
<feature type="compositionally biased region" description="Polar residues" evidence="1">
    <location>
        <begin position="340"/>
        <end position="353"/>
    </location>
</feature>